<sequence>MIKGGLGSKPCDDGTTRVRPE</sequence>
<reference evidence="2" key="2">
    <citation type="journal article" date="2015" name="Fish Shellfish Immunol.">
        <title>Early steps in the European eel (Anguilla anguilla)-Vibrio vulnificus interaction in the gills: Role of the RtxA13 toxin.</title>
        <authorList>
            <person name="Callol A."/>
            <person name="Pajuelo D."/>
            <person name="Ebbesson L."/>
            <person name="Teles M."/>
            <person name="MacKenzie S."/>
            <person name="Amaro C."/>
        </authorList>
    </citation>
    <scope>NUCLEOTIDE SEQUENCE</scope>
</reference>
<feature type="region of interest" description="Disordered" evidence="1">
    <location>
        <begin position="1"/>
        <end position="21"/>
    </location>
</feature>
<proteinExistence type="predicted"/>
<feature type="compositionally biased region" description="Basic and acidic residues" evidence="1">
    <location>
        <begin position="10"/>
        <end position="21"/>
    </location>
</feature>
<dbReference type="EMBL" id="GBXM01084576">
    <property type="protein sequence ID" value="JAH24001.1"/>
    <property type="molecule type" value="Transcribed_RNA"/>
</dbReference>
<protein>
    <submittedName>
        <fullName evidence="2">Uncharacterized protein</fullName>
    </submittedName>
</protein>
<accession>A0A0E9R4C0</accession>
<reference evidence="2" key="1">
    <citation type="submission" date="2014-11" db="EMBL/GenBank/DDBJ databases">
        <authorList>
            <person name="Amaro Gonzalez C."/>
        </authorList>
    </citation>
    <scope>NUCLEOTIDE SEQUENCE</scope>
</reference>
<name>A0A0E9R4C0_ANGAN</name>
<organism evidence="2">
    <name type="scientific">Anguilla anguilla</name>
    <name type="common">European freshwater eel</name>
    <name type="synonym">Muraena anguilla</name>
    <dbReference type="NCBI Taxonomy" id="7936"/>
    <lineage>
        <taxon>Eukaryota</taxon>
        <taxon>Metazoa</taxon>
        <taxon>Chordata</taxon>
        <taxon>Craniata</taxon>
        <taxon>Vertebrata</taxon>
        <taxon>Euteleostomi</taxon>
        <taxon>Actinopterygii</taxon>
        <taxon>Neopterygii</taxon>
        <taxon>Teleostei</taxon>
        <taxon>Anguilliformes</taxon>
        <taxon>Anguillidae</taxon>
        <taxon>Anguilla</taxon>
    </lineage>
</organism>
<evidence type="ECO:0000256" key="1">
    <source>
        <dbReference type="SAM" id="MobiDB-lite"/>
    </source>
</evidence>
<dbReference type="AlphaFoldDB" id="A0A0E9R4C0"/>
<evidence type="ECO:0000313" key="2">
    <source>
        <dbReference type="EMBL" id="JAH24001.1"/>
    </source>
</evidence>